<evidence type="ECO:0000313" key="4">
    <source>
        <dbReference type="Proteomes" id="UP000071065"/>
    </source>
</evidence>
<evidence type="ECO:0000256" key="1">
    <source>
        <dbReference type="SAM" id="Coils"/>
    </source>
</evidence>
<organism evidence="3 4">
    <name type="scientific">Endozoicomonas montiporae CL-33</name>
    <dbReference type="NCBI Taxonomy" id="570277"/>
    <lineage>
        <taxon>Bacteria</taxon>
        <taxon>Pseudomonadati</taxon>
        <taxon>Pseudomonadota</taxon>
        <taxon>Gammaproteobacteria</taxon>
        <taxon>Oceanospirillales</taxon>
        <taxon>Endozoicomonadaceae</taxon>
        <taxon>Endozoicomonas</taxon>
    </lineage>
</organism>
<keyword evidence="1" id="KW-0175">Coiled coil</keyword>
<evidence type="ECO:0008006" key="5">
    <source>
        <dbReference type="Google" id="ProtNLM"/>
    </source>
</evidence>
<feature type="coiled-coil region" evidence="1">
    <location>
        <begin position="151"/>
        <end position="182"/>
    </location>
</feature>
<feature type="transmembrane region" description="Helical" evidence="2">
    <location>
        <begin position="83"/>
        <end position="103"/>
    </location>
</feature>
<dbReference type="RefSeq" id="WP_061509252.1">
    <property type="nucleotide sequence ID" value="NZ_CP013251.1"/>
</dbReference>
<sequence length="244" mass="26737">MYTQYRDTNNTGNPRVDLHEGLPAYHEVPEDISMTGKLGHHTVRRSREQILEGFTFSGKGVLKEACHSAWIGARKVGKTGMQLGAIGGAIMGLTTAIVATIGFPPSLLAMGVSTAIGAAKGGLIGGAIGFALGGIYNGIKTALYLTLKSPEKRLRCEAKSSRKELETLRKRHRSGLEQLKGKDLERLEYLENHVPFWEGLVVELEHLDAEKNSPRPKDEKASLSPPYMEATDVWKPHFIPSSQY</sequence>
<keyword evidence="2" id="KW-0472">Membrane</keyword>
<gene>
    <name evidence="3" type="ORF">EZMO1_0513</name>
</gene>
<evidence type="ECO:0000256" key="2">
    <source>
        <dbReference type="SAM" id="Phobius"/>
    </source>
</evidence>
<dbReference type="EMBL" id="CP013251">
    <property type="protein sequence ID" value="AMO54763.1"/>
    <property type="molecule type" value="Genomic_DNA"/>
</dbReference>
<accession>A0A142B7N7</accession>
<feature type="transmembrane region" description="Helical" evidence="2">
    <location>
        <begin position="123"/>
        <end position="145"/>
    </location>
</feature>
<dbReference type="PATRIC" id="fig|570277.3.peg.549"/>
<reference evidence="3 4" key="1">
    <citation type="journal article" date="2016" name="Front. Microbiol.">
        <title>Genomic Insight into the Host-Endosymbiont Relationship of Endozoicomonas montiporae CL-33(T) with its Coral Host.</title>
        <authorList>
            <person name="Ding J.-Y."/>
            <person name="Shiu J.-H."/>
            <person name="Chen W.-M."/>
            <person name="Chiang Y.-R."/>
            <person name="Tang S.-L."/>
        </authorList>
    </citation>
    <scope>NUCLEOTIDE SEQUENCE [LARGE SCALE GENOMIC DNA]</scope>
    <source>
        <strain evidence="3 4">CL-33</strain>
    </source>
</reference>
<keyword evidence="2" id="KW-0812">Transmembrane</keyword>
<keyword evidence="2" id="KW-1133">Transmembrane helix</keyword>
<dbReference type="KEGG" id="emp:EZMO1_0513"/>
<proteinExistence type="predicted"/>
<evidence type="ECO:0000313" key="3">
    <source>
        <dbReference type="EMBL" id="AMO54763.1"/>
    </source>
</evidence>
<dbReference type="AlphaFoldDB" id="A0A142B7N7"/>
<name>A0A142B7N7_9GAMM</name>
<protein>
    <recommendedName>
        <fullName evidence="5">Transmembrane protein</fullName>
    </recommendedName>
</protein>
<dbReference type="Proteomes" id="UP000071065">
    <property type="component" value="Chromosome"/>
</dbReference>